<keyword evidence="1" id="KW-1133">Transmembrane helix</keyword>
<keyword evidence="1" id="KW-0812">Transmembrane</keyword>
<organism evidence="2">
    <name type="scientific">termite gut metagenome</name>
    <dbReference type="NCBI Taxonomy" id="433724"/>
    <lineage>
        <taxon>unclassified sequences</taxon>
        <taxon>metagenomes</taxon>
        <taxon>organismal metagenomes</taxon>
    </lineage>
</organism>
<accession>A0A5J4QYL7</accession>
<reference evidence="2" key="1">
    <citation type="submission" date="2019-03" db="EMBL/GenBank/DDBJ databases">
        <title>Single cell metagenomics reveals metabolic interactions within the superorganism composed of flagellate Streblomastix strix and complex community of Bacteroidetes bacteria on its surface.</title>
        <authorList>
            <person name="Treitli S.C."/>
            <person name="Kolisko M."/>
            <person name="Husnik F."/>
            <person name="Keeling P."/>
            <person name="Hampl V."/>
        </authorList>
    </citation>
    <scope>NUCLEOTIDE SEQUENCE</scope>
    <source>
        <strain evidence="2">STM</strain>
    </source>
</reference>
<feature type="transmembrane region" description="Helical" evidence="1">
    <location>
        <begin position="76"/>
        <end position="98"/>
    </location>
</feature>
<dbReference type="EMBL" id="SNRY01002239">
    <property type="protein sequence ID" value="KAA6326040.1"/>
    <property type="molecule type" value="Genomic_DNA"/>
</dbReference>
<keyword evidence="1" id="KW-0472">Membrane</keyword>
<feature type="transmembrane region" description="Helical" evidence="1">
    <location>
        <begin position="36"/>
        <end position="56"/>
    </location>
</feature>
<protein>
    <recommendedName>
        <fullName evidence="3">DUF4199 domain-containing protein</fullName>
    </recommendedName>
</protein>
<evidence type="ECO:0008006" key="3">
    <source>
        <dbReference type="Google" id="ProtNLM"/>
    </source>
</evidence>
<proteinExistence type="predicted"/>
<feature type="transmembrane region" description="Helical" evidence="1">
    <location>
        <begin position="150"/>
        <end position="169"/>
    </location>
</feature>
<comment type="caution">
    <text evidence="2">The sequence shown here is derived from an EMBL/GenBank/DDBJ whole genome shotgun (WGS) entry which is preliminary data.</text>
</comment>
<dbReference type="AlphaFoldDB" id="A0A5J4QYL7"/>
<name>A0A5J4QYL7_9ZZZZ</name>
<dbReference type="InterPro" id="IPR025250">
    <property type="entry name" value="DUF4199"/>
</dbReference>
<evidence type="ECO:0000313" key="2">
    <source>
        <dbReference type="EMBL" id="KAA6326040.1"/>
    </source>
</evidence>
<dbReference type="Pfam" id="PF13858">
    <property type="entry name" value="DUF4199"/>
    <property type="match status" value="1"/>
</dbReference>
<sequence>MVTDNKMSLHKYAMQFGTYMGIYWIAKFFLLPLGFIYSFLFFLFTGLTIAVPFMGYHYARMFRDKVYGGKIKFMQVWVFILFMYVFAALLTAVAHYTYFRYMDNGFIFDKYREVLESGMSVSGWEGYFEQAKELIENIRSMTPIELTMQLLSQNVFYGSILAFITALFVKKTNV</sequence>
<feature type="transmembrane region" description="Helical" evidence="1">
    <location>
        <begin position="12"/>
        <end position="30"/>
    </location>
</feature>
<evidence type="ECO:0000256" key="1">
    <source>
        <dbReference type="SAM" id="Phobius"/>
    </source>
</evidence>
<gene>
    <name evidence="2" type="ORF">EZS27_024807</name>
</gene>